<keyword evidence="1" id="KW-0732">Signal</keyword>
<accession>A0A5K1I995</accession>
<dbReference type="EMBL" id="CABVOU010000041">
    <property type="protein sequence ID" value="VVZ96813.1"/>
    <property type="molecule type" value="Genomic_DNA"/>
</dbReference>
<dbReference type="Proteomes" id="UP000326725">
    <property type="component" value="Unassembled WGS sequence"/>
</dbReference>
<sequence>MTEFRLLVAISLVALGLTAHADTPDVDDDDSDLPEWAEERIGPFHTGLSRWVESTSRRIDGFFGTTDALSVDTDSYLRLSQEWDWREGRPFDQDLGARFRLDLPTTEERLRLIIESEPDETRGTLSERESALTDDRADSVSDLLVGLSRLGDKDKSRHWNTRVGAGIKLRLPPEPYARLTSQRLWTLEEGPWQLHSDNRFSWFNEDGYSARTRWDLGRPVDEKRHLRFLTNVQWRETKDTLEFSQAAELNQRINDRSVLRYSAAVLGESLSHTTIEDSYLQLRFRRDIHKGFTFLDVAPSLHFPRDADREPRWGLTLRLEMYFRRHIDRVSL</sequence>
<evidence type="ECO:0000256" key="1">
    <source>
        <dbReference type="SAM" id="SignalP"/>
    </source>
</evidence>
<keyword evidence="3" id="KW-1185">Reference proteome</keyword>
<name>A0A5K1I995_9GAMM</name>
<reference evidence="2 3" key="1">
    <citation type="submission" date="2019-09" db="EMBL/GenBank/DDBJ databases">
        <authorList>
            <person name="Criscuolo A."/>
        </authorList>
    </citation>
    <scope>NUCLEOTIDE SEQUENCE [LARGE SCALE GENOMIC DNA]</scope>
    <source>
        <strain evidence="3">3(2)</strain>
    </source>
</reference>
<evidence type="ECO:0000313" key="2">
    <source>
        <dbReference type="EMBL" id="VVZ96813.1"/>
    </source>
</evidence>
<evidence type="ECO:0000313" key="3">
    <source>
        <dbReference type="Proteomes" id="UP000326725"/>
    </source>
</evidence>
<dbReference type="AlphaFoldDB" id="A0A5K1I995"/>
<dbReference type="RefSeq" id="WP_192576524.1">
    <property type="nucleotide sequence ID" value="NZ_CABVOU010000041.1"/>
</dbReference>
<protein>
    <recommendedName>
        <fullName evidence="4">DUF481 domain-containing protein</fullName>
    </recommendedName>
</protein>
<gene>
    <name evidence="2" type="ORF">HALO32_02920</name>
</gene>
<proteinExistence type="predicted"/>
<evidence type="ECO:0008006" key="4">
    <source>
        <dbReference type="Google" id="ProtNLM"/>
    </source>
</evidence>
<feature type="chain" id="PRO_5023879881" description="DUF481 domain-containing protein" evidence="1">
    <location>
        <begin position="22"/>
        <end position="332"/>
    </location>
</feature>
<organism evidence="2 3">
    <name type="scientific">Halomonas lysinitropha</name>
    <dbReference type="NCBI Taxonomy" id="2607506"/>
    <lineage>
        <taxon>Bacteria</taxon>
        <taxon>Pseudomonadati</taxon>
        <taxon>Pseudomonadota</taxon>
        <taxon>Gammaproteobacteria</taxon>
        <taxon>Oceanospirillales</taxon>
        <taxon>Halomonadaceae</taxon>
        <taxon>Halomonas</taxon>
    </lineage>
</organism>
<feature type="signal peptide" evidence="1">
    <location>
        <begin position="1"/>
        <end position="21"/>
    </location>
</feature>